<feature type="transmembrane region" description="Helical" evidence="6">
    <location>
        <begin position="79"/>
        <end position="97"/>
    </location>
</feature>
<feature type="transmembrane region" description="Helical" evidence="6">
    <location>
        <begin position="12"/>
        <end position="43"/>
    </location>
</feature>
<dbReference type="Proteomes" id="UP000009234">
    <property type="component" value="Chromosome"/>
</dbReference>
<dbReference type="GO" id="GO:0005886">
    <property type="term" value="C:plasma membrane"/>
    <property type="evidence" value="ECO:0007669"/>
    <property type="project" value="UniProtKB-SubCell"/>
</dbReference>
<dbReference type="PANTHER" id="PTHR43701">
    <property type="entry name" value="MEMBRANE TRANSPORTER PROTEIN MJ0441-RELATED"/>
    <property type="match status" value="1"/>
</dbReference>
<evidence type="ECO:0000256" key="1">
    <source>
        <dbReference type="ARBA" id="ARBA00004141"/>
    </source>
</evidence>
<comment type="similarity">
    <text evidence="2 6">Belongs to the 4-toluene sulfonate uptake permease (TSUP) (TC 2.A.102) family.</text>
</comment>
<dbReference type="eggNOG" id="COG0730">
    <property type="taxonomic scope" value="Bacteria"/>
</dbReference>
<comment type="subcellular location">
    <subcellularLocation>
        <location evidence="6">Cell membrane</location>
        <topology evidence="6">Multi-pass membrane protein</topology>
    </subcellularLocation>
    <subcellularLocation>
        <location evidence="1">Membrane</location>
        <topology evidence="1">Multi-pass membrane protein</topology>
    </subcellularLocation>
</comment>
<sequence length="309" mass="33409">MMDSLFFSGTVIFLLLGAAAGLFLPIIGNIGTLMILPLIIMITGIPPEMAVPIALAHLAALWVPGVVGRWQSGNVDGKLLLWLLLGMIPGITLGNWIEGMAVHGTWFTDMVLAPYLLLLVGAVIYRLRPFPILPKPANRQRKKVVQWVTGLPAKTLFNTSGISISLFVPLGLGFIFGLTGKIFGPVAVLLLSPALMVCLDIPVLCAVSTAVVFHFIGMLSISLTGRYMLLPLNLQILLWLFLGTSMIFLGLSFFMQKKKPYPAPVAVVLVLITSATLWALITSQPDLGPVIKHFSFPIQLLGWFGGVRG</sequence>
<dbReference type="AlphaFoldDB" id="F6DRA6"/>
<evidence type="ECO:0000256" key="6">
    <source>
        <dbReference type="RuleBase" id="RU363041"/>
    </source>
</evidence>
<feature type="transmembrane region" description="Helical" evidence="6">
    <location>
        <begin position="156"/>
        <end position="176"/>
    </location>
</feature>
<accession>F6DRA6</accession>
<reference evidence="8" key="1">
    <citation type="submission" date="2011-05" db="EMBL/GenBank/DDBJ databases">
        <title>Complete sequence of Desulfotomaculum ruminis DSM 2154.</title>
        <authorList>
            <person name="Lucas S."/>
            <person name="Copeland A."/>
            <person name="Lapidus A."/>
            <person name="Cheng J.-F."/>
            <person name="Goodwin L."/>
            <person name="Pitluck S."/>
            <person name="Lu M."/>
            <person name="Detter J.C."/>
            <person name="Han C."/>
            <person name="Tapia R."/>
            <person name="Land M."/>
            <person name="Hauser L."/>
            <person name="Kyrpides N."/>
            <person name="Ivanova N."/>
            <person name="Mikhailova N."/>
            <person name="Pagani I."/>
            <person name="Stams A.J.M."/>
            <person name="Plugge C.M."/>
            <person name="Muyzer G."/>
            <person name="Kuever J."/>
            <person name="Parshina S.N."/>
            <person name="Ivanova A.E."/>
            <person name="Nazina T.N."/>
            <person name="Brambilla E."/>
            <person name="Spring S."/>
            <person name="Klenk H.-P."/>
            <person name="Woyke T."/>
        </authorList>
    </citation>
    <scope>NUCLEOTIDE SEQUENCE [LARGE SCALE GENOMIC DNA]</scope>
    <source>
        <strain evidence="8">ATCC 23193 / DSM 2154 / NCIB 8452 / DL</strain>
    </source>
</reference>
<dbReference type="HOGENOM" id="CLU_932934_0_0_9"/>
<dbReference type="InterPro" id="IPR002781">
    <property type="entry name" value="TM_pro_TauE-like"/>
</dbReference>
<protein>
    <recommendedName>
        <fullName evidence="6">Probable membrane transporter protein</fullName>
    </recommendedName>
</protein>
<evidence type="ECO:0000256" key="3">
    <source>
        <dbReference type="ARBA" id="ARBA00022692"/>
    </source>
</evidence>
<evidence type="ECO:0000313" key="7">
    <source>
        <dbReference type="EMBL" id="AEG60941.1"/>
    </source>
</evidence>
<evidence type="ECO:0000256" key="5">
    <source>
        <dbReference type="ARBA" id="ARBA00023136"/>
    </source>
</evidence>
<keyword evidence="6" id="KW-1003">Cell membrane</keyword>
<dbReference type="PANTHER" id="PTHR43701:SF2">
    <property type="entry name" value="MEMBRANE TRANSPORTER PROTEIN YJNA-RELATED"/>
    <property type="match status" value="1"/>
</dbReference>
<proteinExistence type="inferred from homology"/>
<feature type="transmembrane region" description="Helical" evidence="6">
    <location>
        <begin position="236"/>
        <end position="254"/>
    </location>
</feature>
<dbReference type="RefSeq" id="WP_013842695.1">
    <property type="nucleotide sequence ID" value="NC_015589.1"/>
</dbReference>
<keyword evidence="4 6" id="KW-1133">Transmembrane helix</keyword>
<name>F6DRA6_DESRL</name>
<dbReference type="Pfam" id="PF01925">
    <property type="entry name" value="TauE"/>
    <property type="match status" value="1"/>
</dbReference>
<reference evidence="7 8" key="2">
    <citation type="journal article" date="2012" name="Stand. Genomic Sci.">
        <title>Complete genome sequence of the sulfate-reducing firmicute Desulfotomaculum ruminis type strain (DL(T)).</title>
        <authorList>
            <person name="Spring S."/>
            <person name="Visser M."/>
            <person name="Lu M."/>
            <person name="Copeland A."/>
            <person name="Lapidus A."/>
            <person name="Lucas S."/>
            <person name="Cheng J.F."/>
            <person name="Han C."/>
            <person name="Tapia R."/>
            <person name="Goodwin L.A."/>
            <person name="Pitluck S."/>
            <person name="Ivanova N."/>
            <person name="Land M."/>
            <person name="Hauser L."/>
            <person name="Larimer F."/>
            <person name="Rohde M."/>
            <person name="Goker M."/>
            <person name="Detter J.C."/>
            <person name="Kyrpides N.C."/>
            <person name="Woyke T."/>
            <person name="Schaap P.J."/>
            <person name="Plugge C.M."/>
            <person name="Muyzer G."/>
            <person name="Kuever J."/>
            <person name="Pereira I.A."/>
            <person name="Parshina S.N."/>
            <person name="Bernier-Latmani R."/>
            <person name="Stams A.J."/>
            <person name="Klenk H.P."/>
        </authorList>
    </citation>
    <scope>NUCLEOTIDE SEQUENCE [LARGE SCALE GENOMIC DNA]</scope>
    <source>
        <strain evidence="8">ATCC 23193 / DSM 2154 / NCIB 8452 / DL</strain>
    </source>
</reference>
<keyword evidence="5 6" id="KW-0472">Membrane</keyword>
<feature type="transmembrane region" description="Helical" evidence="6">
    <location>
        <begin position="103"/>
        <end position="125"/>
    </location>
</feature>
<dbReference type="STRING" id="696281.Desru_2716"/>
<feature type="transmembrane region" description="Helical" evidence="6">
    <location>
        <begin position="261"/>
        <end position="281"/>
    </location>
</feature>
<evidence type="ECO:0000256" key="2">
    <source>
        <dbReference type="ARBA" id="ARBA00009142"/>
    </source>
</evidence>
<organism evidence="7 8">
    <name type="scientific">Desulforamulus ruminis (strain ATCC 23193 / DSM 2154 / NCIMB 8452 / DL)</name>
    <name type="common">Desulfotomaculum ruminis</name>
    <dbReference type="NCBI Taxonomy" id="696281"/>
    <lineage>
        <taxon>Bacteria</taxon>
        <taxon>Bacillati</taxon>
        <taxon>Bacillota</taxon>
        <taxon>Clostridia</taxon>
        <taxon>Eubacteriales</taxon>
        <taxon>Peptococcaceae</taxon>
        <taxon>Desulforamulus</taxon>
    </lineage>
</organism>
<keyword evidence="8" id="KW-1185">Reference proteome</keyword>
<evidence type="ECO:0000256" key="4">
    <source>
        <dbReference type="ARBA" id="ARBA00022989"/>
    </source>
</evidence>
<keyword evidence="3 6" id="KW-0812">Transmembrane</keyword>
<dbReference type="EMBL" id="CP002780">
    <property type="protein sequence ID" value="AEG60941.1"/>
    <property type="molecule type" value="Genomic_DNA"/>
</dbReference>
<dbReference type="InterPro" id="IPR051598">
    <property type="entry name" value="TSUP/Inactive_protease-like"/>
</dbReference>
<feature type="transmembrane region" description="Helical" evidence="6">
    <location>
        <begin position="211"/>
        <end position="230"/>
    </location>
</feature>
<evidence type="ECO:0000313" key="8">
    <source>
        <dbReference type="Proteomes" id="UP000009234"/>
    </source>
</evidence>
<gene>
    <name evidence="7" type="ordered locus">Desru_2716</name>
</gene>
<dbReference type="KEGG" id="dru:Desru_2716"/>
<feature type="transmembrane region" description="Helical" evidence="6">
    <location>
        <begin position="182"/>
        <end position="204"/>
    </location>
</feature>